<reference evidence="1" key="1">
    <citation type="submission" date="2015-04" db="UniProtKB">
        <authorList>
            <consortium name="EnsemblPlants"/>
        </authorList>
    </citation>
    <scope>IDENTIFICATION</scope>
</reference>
<evidence type="ECO:0000313" key="2">
    <source>
        <dbReference type="Proteomes" id="UP000026962"/>
    </source>
</evidence>
<protein>
    <submittedName>
        <fullName evidence="1">Uncharacterized protein</fullName>
    </submittedName>
</protein>
<accession>A0A0E0K4B3</accession>
<dbReference type="AlphaFoldDB" id="A0A0E0K4B3"/>
<dbReference type="Proteomes" id="UP000026962">
    <property type="component" value="Chromosome 2"/>
</dbReference>
<organism evidence="1">
    <name type="scientific">Oryza punctata</name>
    <name type="common">Red rice</name>
    <dbReference type="NCBI Taxonomy" id="4537"/>
    <lineage>
        <taxon>Eukaryota</taxon>
        <taxon>Viridiplantae</taxon>
        <taxon>Streptophyta</taxon>
        <taxon>Embryophyta</taxon>
        <taxon>Tracheophyta</taxon>
        <taxon>Spermatophyta</taxon>
        <taxon>Magnoliopsida</taxon>
        <taxon>Liliopsida</taxon>
        <taxon>Poales</taxon>
        <taxon>Poaceae</taxon>
        <taxon>BOP clade</taxon>
        <taxon>Oryzoideae</taxon>
        <taxon>Oryzeae</taxon>
        <taxon>Oryzinae</taxon>
        <taxon>Oryza</taxon>
    </lineage>
</organism>
<reference evidence="1" key="2">
    <citation type="submission" date="2018-05" db="EMBL/GenBank/DDBJ databases">
        <title>OpunRS2 (Oryza punctata Reference Sequence Version 2).</title>
        <authorList>
            <person name="Zhang J."/>
            <person name="Kudrna D."/>
            <person name="Lee S."/>
            <person name="Talag J."/>
            <person name="Welchert J."/>
            <person name="Wing R.A."/>
        </authorList>
    </citation>
    <scope>NUCLEOTIDE SEQUENCE [LARGE SCALE GENOMIC DNA]</scope>
</reference>
<keyword evidence="2" id="KW-1185">Reference proteome</keyword>
<dbReference type="Gramene" id="OPUNC02G27490.1">
    <property type="protein sequence ID" value="OPUNC02G27490.1"/>
    <property type="gene ID" value="OPUNC02G27490"/>
</dbReference>
<dbReference type="EnsemblPlants" id="OPUNC02G27490.1">
    <property type="protein sequence ID" value="OPUNC02G27490.1"/>
    <property type="gene ID" value="OPUNC02G27490"/>
</dbReference>
<dbReference type="HOGENOM" id="CLU_2926692_0_0_1"/>
<name>A0A0E0K4B3_ORYPU</name>
<sequence>MVKAVLSSIPIYLLVGVDPPKWIIKEVDKSQFRWAGRANAQSGYRRVYDQTNFGDLVTLNL</sequence>
<proteinExistence type="predicted"/>
<evidence type="ECO:0000313" key="1">
    <source>
        <dbReference type="EnsemblPlants" id="OPUNC02G27490.1"/>
    </source>
</evidence>